<dbReference type="InterPro" id="IPR000917">
    <property type="entry name" value="Sulfatase_N"/>
</dbReference>
<proteinExistence type="predicted"/>
<sequence length="237" mass="26327">MKPMKYADKRRSACRAVLCRYYEPFKTYSVLLLALVVLPGLVIVLGCASSPLVAYSALNTPLNELFNHALLPSASDSVTGGAWFESFIDNSETHTLFGNNTLYRRTTGFTGDLAFDVQVSEKDPPNVVVIVVEAFRHHDSHYLVGDEDPSSLFKGSKISITPQFDKWAKRGIALRNFWSSWRTSRSLESLMFGQIPFDSSTKSGTTKGQLQVELSGLPQLFKAKGYETFFTTGCLTD</sequence>
<dbReference type="EMBL" id="JAACNO010000205">
    <property type="protein sequence ID" value="KAF4149036.1"/>
    <property type="molecule type" value="Genomic_DNA"/>
</dbReference>
<gene>
    <name evidence="2" type="ORF">GN244_ATG04029</name>
    <name evidence="3" type="ORF">GN958_ATG01800</name>
</gene>
<dbReference type="InterPro" id="IPR017850">
    <property type="entry name" value="Alkaline_phosphatase_core_sf"/>
</dbReference>
<dbReference type="EMBL" id="WSZM01000080">
    <property type="protein sequence ID" value="KAF4043715.1"/>
    <property type="molecule type" value="Genomic_DNA"/>
</dbReference>
<dbReference type="Proteomes" id="UP000704712">
    <property type="component" value="Unassembled WGS sequence"/>
</dbReference>
<comment type="caution">
    <text evidence="2">The sequence shown here is derived from an EMBL/GenBank/DDBJ whole genome shotgun (WGS) entry which is preliminary data.</text>
</comment>
<dbReference type="SUPFAM" id="SSF53649">
    <property type="entry name" value="Alkaline phosphatase-like"/>
    <property type="match status" value="1"/>
</dbReference>
<evidence type="ECO:0000313" key="3">
    <source>
        <dbReference type="EMBL" id="KAF4149036.1"/>
    </source>
</evidence>
<dbReference type="InterPro" id="IPR052701">
    <property type="entry name" value="GAG_Ulvan_Degrading_Sulfatases"/>
</dbReference>
<reference evidence="2" key="1">
    <citation type="submission" date="2020-04" db="EMBL/GenBank/DDBJ databases">
        <title>Hybrid Assembly of Korean Phytophthora infestans isolates.</title>
        <authorList>
            <person name="Prokchorchik M."/>
            <person name="Lee Y."/>
            <person name="Seo J."/>
            <person name="Cho J.-H."/>
            <person name="Park Y.-E."/>
            <person name="Jang D.-C."/>
            <person name="Im J.-S."/>
            <person name="Choi J.-G."/>
            <person name="Park H.-J."/>
            <person name="Lee G.-B."/>
            <person name="Lee Y.-G."/>
            <person name="Hong S.-Y."/>
            <person name="Cho K."/>
            <person name="Sohn K.H."/>
        </authorList>
    </citation>
    <scope>NUCLEOTIDE SEQUENCE</scope>
    <source>
        <strain evidence="2">KR_1_A1</strain>
        <strain evidence="3">KR_2_A2</strain>
    </source>
</reference>
<keyword evidence="4" id="KW-1185">Reference proteome</keyword>
<dbReference type="PANTHER" id="PTHR43751">
    <property type="entry name" value="SULFATASE"/>
    <property type="match status" value="1"/>
</dbReference>
<evidence type="ECO:0000313" key="4">
    <source>
        <dbReference type="Proteomes" id="UP000602510"/>
    </source>
</evidence>
<dbReference type="Proteomes" id="UP000602510">
    <property type="component" value="Unassembled WGS sequence"/>
</dbReference>
<accession>A0A833WNG4</accession>
<name>A0A833WNG4_PHYIN</name>
<dbReference type="Gene3D" id="3.40.720.10">
    <property type="entry name" value="Alkaline Phosphatase, subunit A"/>
    <property type="match status" value="1"/>
</dbReference>
<dbReference type="Pfam" id="PF00884">
    <property type="entry name" value="Sulfatase"/>
    <property type="match status" value="1"/>
</dbReference>
<protein>
    <submittedName>
        <fullName evidence="2">Sulfatase</fullName>
    </submittedName>
</protein>
<organism evidence="2 4">
    <name type="scientific">Phytophthora infestans</name>
    <name type="common">Potato late blight agent</name>
    <name type="synonym">Botrytis infestans</name>
    <dbReference type="NCBI Taxonomy" id="4787"/>
    <lineage>
        <taxon>Eukaryota</taxon>
        <taxon>Sar</taxon>
        <taxon>Stramenopiles</taxon>
        <taxon>Oomycota</taxon>
        <taxon>Peronosporomycetes</taxon>
        <taxon>Peronosporales</taxon>
        <taxon>Peronosporaceae</taxon>
        <taxon>Phytophthora</taxon>
    </lineage>
</organism>
<evidence type="ECO:0000259" key="1">
    <source>
        <dbReference type="Pfam" id="PF00884"/>
    </source>
</evidence>
<dbReference type="AlphaFoldDB" id="A0A833WNG4"/>
<dbReference type="PANTHER" id="PTHR43751:SF3">
    <property type="entry name" value="SULFATASE N-TERMINAL DOMAIN-CONTAINING PROTEIN"/>
    <property type="match status" value="1"/>
</dbReference>
<evidence type="ECO:0000313" key="2">
    <source>
        <dbReference type="EMBL" id="KAF4043715.1"/>
    </source>
</evidence>
<feature type="domain" description="Sulfatase N-terminal" evidence="1">
    <location>
        <begin position="125"/>
        <end position="232"/>
    </location>
</feature>